<evidence type="ECO:0000313" key="2">
    <source>
        <dbReference type="EMBL" id="MDI6449052.1"/>
    </source>
</evidence>
<dbReference type="EC" id="2.4.-.-" evidence="2"/>
<name>A0AAW6TXB4_9BACT</name>
<gene>
    <name evidence="2" type="ORF">QJ522_08355</name>
</gene>
<dbReference type="Pfam" id="PF00534">
    <property type="entry name" value="Glycos_transf_1"/>
    <property type="match status" value="1"/>
</dbReference>
<dbReference type="RefSeq" id="WP_349244461.1">
    <property type="nucleotide sequence ID" value="NZ_JASCXX010000008.1"/>
</dbReference>
<dbReference type="GO" id="GO:0016757">
    <property type="term" value="F:glycosyltransferase activity"/>
    <property type="evidence" value="ECO:0007669"/>
    <property type="project" value="UniProtKB-KW"/>
</dbReference>
<protein>
    <submittedName>
        <fullName evidence="2">Glycosyltransferase family 4 protein</fullName>
        <ecNumber evidence="2">2.4.-.-</ecNumber>
    </submittedName>
</protein>
<dbReference type="Proteomes" id="UP001431776">
    <property type="component" value="Unassembled WGS sequence"/>
</dbReference>
<dbReference type="Gene3D" id="3.40.50.2000">
    <property type="entry name" value="Glycogen Phosphorylase B"/>
    <property type="match status" value="2"/>
</dbReference>
<dbReference type="CDD" id="cd03801">
    <property type="entry name" value="GT4_PimA-like"/>
    <property type="match status" value="1"/>
</dbReference>
<feature type="domain" description="Glycosyl transferase family 1" evidence="1">
    <location>
        <begin position="189"/>
        <end position="347"/>
    </location>
</feature>
<accession>A0AAW6TXB4</accession>
<keyword evidence="3" id="KW-1185">Reference proteome</keyword>
<proteinExistence type="predicted"/>
<dbReference type="SUPFAM" id="SSF53756">
    <property type="entry name" value="UDP-Glycosyltransferase/glycogen phosphorylase"/>
    <property type="match status" value="1"/>
</dbReference>
<dbReference type="PANTHER" id="PTHR12526:SF641">
    <property type="entry name" value="LIPOPOLYSACCHARIDE CORE BIOSYNTHESIS PROTEIN RFAG"/>
    <property type="match status" value="1"/>
</dbReference>
<evidence type="ECO:0000313" key="3">
    <source>
        <dbReference type="Proteomes" id="UP001431776"/>
    </source>
</evidence>
<dbReference type="EMBL" id="JASCXX010000008">
    <property type="protein sequence ID" value="MDI6449052.1"/>
    <property type="molecule type" value="Genomic_DNA"/>
</dbReference>
<comment type="caution">
    <text evidence="2">The sequence shown here is derived from an EMBL/GenBank/DDBJ whole genome shotgun (WGS) entry which is preliminary data.</text>
</comment>
<evidence type="ECO:0000259" key="1">
    <source>
        <dbReference type="Pfam" id="PF00534"/>
    </source>
</evidence>
<keyword evidence="2" id="KW-0808">Transferase</keyword>
<organism evidence="2 3">
    <name type="scientific">Anaerobaca lacustris</name>
    <dbReference type="NCBI Taxonomy" id="3044600"/>
    <lineage>
        <taxon>Bacteria</taxon>
        <taxon>Pseudomonadati</taxon>
        <taxon>Planctomycetota</taxon>
        <taxon>Phycisphaerae</taxon>
        <taxon>Sedimentisphaerales</taxon>
        <taxon>Anaerobacaceae</taxon>
        <taxon>Anaerobaca</taxon>
    </lineage>
</organism>
<dbReference type="AlphaFoldDB" id="A0AAW6TXB4"/>
<keyword evidence="2" id="KW-0328">Glycosyltransferase</keyword>
<reference evidence="2" key="1">
    <citation type="submission" date="2023-05" db="EMBL/GenBank/DDBJ databases">
        <title>Anaerotaeda fermentans gen. nov., sp. nov., a novel anaerobic planctomycete of the new family within the order Sedimentisphaerales isolated from Taman Peninsula, Russia.</title>
        <authorList>
            <person name="Khomyakova M.A."/>
            <person name="Merkel A.Y."/>
            <person name="Slobodkin A.I."/>
        </authorList>
    </citation>
    <scope>NUCLEOTIDE SEQUENCE</scope>
    <source>
        <strain evidence="2">M17dextr</strain>
    </source>
</reference>
<dbReference type="InterPro" id="IPR001296">
    <property type="entry name" value="Glyco_trans_1"/>
</dbReference>
<sequence>MDRRQNDTLAFCLYRYFPYGGLQRDMLRIALACQQRGYRIAVYTTAWEGDVPPGFELHLHRPAGLTNHGRMRRFHQWLTEQLAHQPVACVVGFNKMPGLDVYYAADGCLKARAIEERGCFYRWLPRCRLYQAFEEAVFGSASRTQILMISKLQQALYTRYYGTPAHRIRFLPPNVAKDRVAGPDAPQVRRAFREEFELQDSDRLLLQVGSGFRTKGLDRSLRALASLPDSLRARTRFYVVGDDDNRRYMRLLRRLGIAGHVTFLGARDDVPRILIGADLLIHPARHENTGTVLLEALACGLPAIATAVCGYAHCIERAQAGWVIPEPFDQRVFNRQVRKALENDRLAELGRRGIAFAQTEDLHGMVDAAVEAIEKLASARAGR</sequence>
<dbReference type="PANTHER" id="PTHR12526">
    <property type="entry name" value="GLYCOSYLTRANSFERASE"/>
    <property type="match status" value="1"/>
</dbReference>